<organism evidence="1">
    <name type="scientific">freshwater metagenome</name>
    <dbReference type="NCBI Taxonomy" id="449393"/>
    <lineage>
        <taxon>unclassified sequences</taxon>
        <taxon>metagenomes</taxon>
        <taxon>ecological metagenomes</taxon>
    </lineage>
</organism>
<evidence type="ECO:0000313" key="1">
    <source>
        <dbReference type="EMBL" id="CAB4784864.1"/>
    </source>
</evidence>
<name>A0A6J6WNQ9_9ZZZZ</name>
<proteinExistence type="predicted"/>
<gene>
    <name evidence="1" type="ORF">UFOPK2907_01396</name>
</gene>
<protein>
    <submittedName>
        <fullName evidence="1">Unannotated protein</fullName>
    </submittedName>
</protein>
<dbReference type="EMBL" id="CAEZZR010000179">
    <property type="protein sequence ID" value="CAB4784864.1"/>
    <property type="molecule type" value="Genomic_DNA"/>
</dbReference>
<sequence>MQCDLVGALVLRWMGPRWLDLIRCALKNVELKKGHAIDLVLLRIPRREQLDSHLDPLSAGT</sequence>
<accession>A0A6J6WNQ9</accession>
<reference evidence="1" key="1">
    <citation type="submission" date="2020-05" db="EMBL/GenBank/DDBJ databases">
        <authorList>
            <person name="Chiriac C."/>
            <person name="Salcher M."/>
            <person name="Ghai R."/>
            <person name="Kavagutti S V."/>
        </authorList>
    </citation>
    <scope>NUCLEOTIDE SEQUENCE</scope>
</reference>
<dbReference type="AlphaFoldDB" id="A0A6J6WNQ9"/>